<dbReference type="Pfam" id="PF00076">
    <property type="entry name" value="RRM_1"/>
    <property type="match status" value="1"/>
</dbReference>
<feature type="compositionally biased region" description="Low complexity" evidence="2">
    <location>
        <begin position="49"/>
        <end position="62"/>
    </location>
</feature>
<dbReference type="InterPro" id="IPR012677">
    <property type="entry name" value="Nucleotide-bd_a/b_plait_sf"/>
</dbReference>
<evidence type="ECO:0000259" key="3">
    <source>
        <dbReference type="PROSITE" id="PS50102"/>
    </source>
</evidence>
<evidence type="ECO:0000313" key="4">
    <source>
        <dbReference type="EMBL" id="KAK4533981.1"/>
    </source>
</evidence>
<protein>
    <recommendedName>
        <fullName evidence="3">RRM domain-containing protein</fullName>
    </recommendedName>
</protein>
<dbReference type="InterPro" id="IPR035979">
    <property type="entry name" value="RBD_domain_sf"/>
</dbReference>
<dbReference type="SMART" id="SM00360">
    <property type="entry name" value="RRM"/>
    <property type="match status" value="2"/>
</dbReference>
<dbReference type="PROSITE" id="PS50102">
    <property type="entry name" value="RRM"/>
    <property type="match status" value="2"/>
</dbReference>
<feature type="domain" description="RRM" evidence="3">
    <location>
        <begin position="173"/>
        <end position="244"/>
    </location>
</feature>
<dbReference type="PANTHER" id="PTHR23147">
    <property type="entry name" value="SERINE/ARGININE RICH SPLICING FACTOR"/>
    <property type="match status" value="1"/>
</dbReference>
<dbReference type="InterPro" id="IPR000504">
    <property type="entry name" value="RRM_dom"/>
</dbReference>
<comment type="caution">
    <text evidence="4">The sequence shown here is derived from an EMBL/GenBank/DDBJ whole genome shotgun (WGS) entry which is preliminary data.</text>
</comment>
<sequence>MDLPSWSVSRSHCETPARDEGVEQRTPLHALLSPPLSVTADSTPSPTRLQSGSQPPLSSTSPTTPPGQRPLFVGNIGSATQRDIERLFSQYGKLEWVEMKMRFCFLAYAGESATAAGERAIASLHGAAHPSEPRRLTVQWARGTRPWHRPSSAAAAAAAEEVSAAGGAPEPNTCLFVVNFDPTEVTSRDILLHFRRFGPVIRVDRRHNFAFVEFEALQDAIDAHAQMHGAYVGTRQVAVQFAQRRATERGRSGGPHLPMHGRSRRSYEEHSRGRRAVPPRGAPQRRESYSPPLFPQEQRSRSRHRARGHNDTGGHAKTNGRYGFVEAGLDGEVDARVAL</sequence>
<dbReference type="EMBL" id="JANCYW010000001">
    <property type="protein sequence ID" value="KAK4533981.1"/>
    <property type="molecule type" value="Genomic_DNA"/>
</dbReference>
<feature type="compositionally biased region" description="Basic and acidic residues" evidence="2">
    <location>
        <begin position="11"/>
        <end position="23"/>
    </location>
</feature>
<gene>
    <name evidence="4" type="ORF">CDCA_CDCA01G0006</name>
</gene>
<keyword evidence="5" id="KW-1185">Reference proteome</keyword>
<reference evidence="4 5" key="1">
    <citation type="submission" date="2022-07" db="EMBL/GenBank/DDBJ databases">
        <title>Genome-wide signatures of adaptation to extreme environments.</title>
        <authorList>
            <person name="Cho C.H."/>
            <person name="Yoon H.S."/>
        </authorList>
    </citation>
    <scope>NUCLEOTIDE SEQUENCE [LARGE SCALE GENOMIC DNA]</scope>
    <source>
        <strain evidence="4 5">DBV 063 E5</strain>
    </source>
</reference>
<dbReference type="Proteomes" id="UP001301350">
    <property type="component" value="Unassembled WGS sequence"/>
</dbReference>
<dbReference type="InterPro" id="IPR050907">
    <property type="entry name" value="SRSF"/>
</dbReference>
<dbReference type="GO" id="GO:0003723">
    <property type="term" value="F:RNA binding"/>
    <property type="evidence" value="ECO:0007669"/>
    <property type="project" value="UniProtKB-UniRule"/>
</dbReference>
<dbReference type="AlphaFoldDB" id="A0AAV9IPG6"/>
<organism evidence="4 5">
    <name type="scientific">Cyanidium caldarium</name>
    <name type="common">Red alga</name>
    <dbReference type="NCBI Taxonomy" id="2771"/>
    <lineage>
        <taxon>Eukaryota</taxon>
        <taxon>Rhodophyta</taxon>
        <taxon>Bangiophyceae</taxon>
        <taxon>Cyanidiales</taxon>
        <taxon>Cyanidiaceae</taxon>
        <taxon>Cyanidium</taxon>
    </lineage>
</organism>
<keyword evidence="1" id="KW-0694">RNA-binding</keyword>
<feature type="region of interest" description="Disordered" evidence="2">
    <location>
        <begin position="242"/>
        <end position="322"/>
    </location>
</feature>
<proteinExistence type="predicted"/>
<evidence type="ECO:0000256" key="2">
    <source>
        <dbReference type="SAM" id="MobiDB-lite"/>
    </source>
</evidence>
<evidence type="ECO:0000256" key="1">
    <source>
        <dbReference type="PROSITE-ProRule" id="PRU00176"/>
    </source>
</evidence>
<feature type="region of interest" description="Disordered" evidence="2">
    <location>
        <begin position="1"/>
        <end position="74"/>
    </location>
</feature>
<evidence type="ECO:0000313" key="5">
    <source>
        <dbReference type="Proteomes" id="UP001301350"/>
    </source>
</evidence>
<name>A0AAV9IPG6_CYACA</name>
<feature type="compositionally biased region" description="Polar residues" evidence="2">
    <location>
        <begin position="1"/>
        <end position="10"/>
    </location>
</feature>
<feature type="domain" description="RRM" evidence="3">
    <location>
        <begin position="69"/>
        <end position="143"/>
    </location>
</feature>
<dbReference type="Gene3D" id="3.30.70.330">
    <property type="match status" value="2"/>
</dbReference>
<accession>A0AAV9IPG6</accession>
<dbReference type="SUPFAM" id="SSF54928">
    <property type="entry name" value="RNA-binding domain, RBD"/>
    <property type="match status" value="1"/>
</dbReference>
<feature type="compositionally biased region" description="Polar residues" evidence="2">
    <location>
        <begin position="39"/>
        <end position="48"/>
    </location>
</feature>